<evidence type="ECO:0000313" key="1">
    <source>
        <dbReference type="EMBL" id="QFG00319.1"/>
    </source>
</evidence>
<sequence length="124" mass="13884">MVEGIELHNVSKSRGLMLYLQQKATFYPSLKARRINLSGVRDLGTSHMDMVRQLGRPYRSFLLIEEYGVQAIISKETKCRCRESDSSVVPMKLGNVDGGKAATRLSPLLVTHLLHTEVEIINGN</sequence>
<dbReference type="KEGG" id="psyo:PB01_16710"/>
<dbReference type="AlphaFoldDB" id="A0A5J6SQP4"/>
<gene>
    <name evidence="1" type="ORF">PB01_16710</name>
</gene>
<proteinExistence type="predicted"/>
<dbReference type="EMBL" id="CP031223">
    <property type="protein sequence ID" value="QFG00319.1"/>
    <property type="molecule type" value="Genomic_DNA"/>
</dbReference>
<protein>
    <submittedName>
        <fullName evidence="1">Uncharacterized protein</fullName>
    </submittedName>
</protein>
<evidence type="ECO:0000313" key="2">
    <source>
        <dbReference type="Proteomes" id="UP000325517"/>
    </source>
</evidence>
<reference evidence="1 2" key="1">
    <citation type="submission" date="2018-07" db="EMBL/GenBank/DDBJ databases">
        <title>Complete genome sequence of Psychrobacillus sp. PB01, isolated from iceberg, and comparative genome analysis of Psychrobacillus strains.</title>
        <authorList>
            <person name="Lee P.C."/>
        </authorList>
    </citation>
    <scope>NUCLEOTIDE SEQUENCE [LARGE SCALE GENOMIC DNA]</scope>
    <source>
        <strain evidence="1 2">PB01</strain>
    </source>
</reference>
<organism evidence="1 2">
    <name type="scientific">Psychrobacillus glaciei</name>
    <dbReference type="NCBI Taxonomy" id="2283160"/>
    <lineage>
        <taxon>Bacteria</taxon>
        <taxon>Bacillati</taxon>
        <taxon>Bacillota</taxon>
        <taxon>Bacilli</taxon>
        <taxon>Bacillales</taxon>
        <taxon>Bacillaceae</taxon>
        <taxon>Psychrobacillus</taxon>
    </lineage>
</organism>
<dbReference type="Proteomes" id="UP000325517">
    <property type="component" value="Chromosome"/>
</dbReference>
<accession>A0A5J6SQP4</accession>
<name>A0A5J6SQP4_9BACI</name>
<keyword evidence="2" id="KW-1185">Reference proteome</keyword>